<dbReference type="PANTHER" id="PTHR36922">
    <property type="entry name" value="BLL2446 PROTEIN"/>
    <property type="match status" value="1"/>
</dbReference>
<protein>
    <recommendedName>
        <fullName evidence="5">DUF1993 domain-containing protein</fullName>
    </recommendedName>
</protein>
<dbReference type="SUPFAM" id="SSF109854">
    <property type="entry name" value="DinB/YfiT-like putative metalloenzymes"/>
    <property type="match status" value="1"/>
</dbReference>
<organism evidence="1 3">
    <name type="scientific">Bosea thiooxidans</name>
    <dbReference type="NCBI Taxonomy" id="53254"/>
    <lineage>
        <taxon>Bacteria</taxon>
        <taxon>Pseudomonadati</taxon>
        <taxon>Pseudomonadota</taxon>
        <taxon>Alphaproteobacteria</taxon>
        <taxon>Hyphomicrobiales</taxon>
        <taxon>Boseaceae</taxon>
        <taxon>Bosea</taxon>
    </lineage>
</organism>
<name>A0A0Q3HYS0_9HYPH</name>
<dbReference type="InterPro" id="IPR018531">
    <property type="entry name" value="DUF1993"/>
</dbReference>
<evidence type="ECO:0000313" key="1">
    <source>
        <dbReference type="EMBL" id="KQK27920.1"/>
    </source>
</evidence>
<evidence type="ECO:0000313" key="3">
    <source>
        <dbReference type="Proteomes" id="UP000051562"/>
    </source>
</evidence>
<dbReference type="InterPro" id="IPR034660">
    <property type="entry name" value="DinB/YfiT-like"/>
</dbReference>
<evidence type="ECO:0000313" key="2">
    <source>
        <dbReference type="EMBL" id="SKB71252.1"/>
    </source>
</evidence>
<dbReference type="Proteomes" id="UP000190130">
    <property type="component" value="Unassembled WGS sequence"/>
</dbReference>
<dbReference type="EMBL" id="FUYX01000004">
    <property type="protein sequence ID" value="SKB71252.1"/>
    <property type="molecule type" value="Genomic_DNA"/>
</dbReference>
<dbReference type="EMBL" id="LMAR01000086">
    <property type="protein sequence ID" value="KQK27920.1"/>
    <property type="molecule type" value="Genomic_DNA"/>
</dbReference>
<dbReference type="Gene3D" id="1.20.120.450">
    <property type="entry name" value="dinb family like domain"/>
    <property type="match status" value="1"/>
</dbReference>
<dbReference type="Pfam" id="PF09351">
    <property type="entry name" value="DUF1993"/>
    <property type="match status" value="1"/>
</dbReference>
<dbReference type="Proteomes" id="UP000051562">
    <property type="component" value="Unassembled WGS sequence"/>
</dbReference>
<dbReference type="AlphaFoldDB" id="A0A0Q3HYS0"/>
<dbReference type="RefSeq" id="WP_055730770.1">
    <property type="nucleotide sequence ID" value="NZ_FUYX01000004.1"/>
</dbReference>
<keyword evidence="3" id="KW-1185">Reference proteome</keyword>
<evidence type="ECO:0008006" key="5">
    <source>
        <dbReference type="Google" id="ProtNLM"/>
    </source>
</evidence>
<dbReference type="OrthoDB" id="338237at2"/>
<proteinExistence type="predicted"/>
<dbReference type="STRING" id="53254.SAMN05660750_02027"/>
<evidence type="ECO:0000313" key="4">
    <source>
        <dbReference type="Proteomes" id="UP000190130"/>
    </source>
</evidence>
<dbReference type="PANTHER" id="PTHR36922:SF1">
    <property type="entry name" value="DUF1993 DOMAIN-CONTAINING PROTEIN"/>
    <property type="match status" value="1"/>
</dbReference>
<reference evidence="1 3" key="1">
    <citation type="submission" date="2015-10" db="EMBL/GenBank/DDBJ databases">
        <title>Draft genome of Bosea thiooxidans.</title>
        <authorList>
            <person name="Wang X."/>
        </authorList>
    </citation>
    <scope>NUCLEOTIDE SEQUENCE [LARGE SCALE GENOMIC DNA]</scope>
    <source>
        <strain evidence="1 3">CGMCC 9174</strain>
    </source>
</reference>
<gene>
    <name evidence="1" type="ORF">ARD30_24360</name>
    <name evidence="2" type="ORF">SAMN05660750_02027</name>
</gene>
<reference evidence="2 4" key="2">
    <citation type="submission" date="2017-02" db="EMBL/GenBank/DDBJ databases">
        <authorList>
            <person name="Peterson S.W."/>
        </authorList>
    </citation>
    <scope>NUCLEOTIDE SEQUENCE [LARGE SCALE GENOMIC DNA]</scope>
    <source>
        <strain evidence="2 4">DSM 9653</strain>
    </source>
</reference>
<accession>A0A0Q3HYS0</accession>
<sequence length="172" mass="18730">MPLTVQAAALSGFVQTLKALDAILDKALEQAETRKIQPEVLLTARLAPDMLAFTRQIQLCCDFAKNAVARLSGGENPRFPDEEKSFPELKDRIAKTLAFVAAADGAALDAGLAREVTFPRGPSATVTMTGEAYLTRFAIPNFYFHATTAYDILRENGFQIGKQDFLLGVFDA</sequence>